<keyword evidence="2 7" id="KW-0812">Transmembrane</keyword>
<comment type="caution">
    <text evidence="8">The sequence shown here is derived from an EMBL/GenBank/DDBJ whole genome shotgun (WGS) entry which is preliminary data.</text>
</comment>
<dbReference type="InterPro" id="IPR003770">
    <property type="entry name" value="MLTG-like"/>
</dbReference>
<dbReference type="GO" id="GO:0071555">
    <property type="term" value="P:cell wall organization"/>
    <property type="evidence" value="ECO:0007669"/>
    <property type="project" value="UniProtKB-KW"/>
</dbReference>
<accession>A0A2G9YB12</accession>
<dbReference type="GO" id="GO:0005886">
    <property type="term" value="C:plasma membrane"/>
    <property type="evidence" value="ECO:0007669"/>
    <property type="project" value="UniProtKB-UniRule"/>
</dbReference>
<comment type="similarity">
    <text evidence="7">Belongs to the transglycosylase MltG family.</text>
</comment>
<evidence type="ECO:0000256" key="7">
    <source>
        <dbReference type="HAMAP-Rule" id="MF_02065"/>
    </source>
</evidence>
<dbReference type="GO" id="GO:0008932">
    <property type="term" value="F:lytic endotransglycosylase activity"/>
    <property type="evidence" value="ECO:0007669"/>
    <property type="project" value="UniProtKB-UniRule"/>
</dbReference>
<evidence type="ECO:0000313" key="8">
    <source>
        <dbReference type="EMBL" id="PIP15731.1"/>
    </source>
</evidence>
<dbReference type="EC" id="4.2.2.29" evidence="7"/>
<dbReference type="EMBL" id="PCRF01000250">
    <property type="protein sequence ID" value="PIP15731.1"/>
    <property type="molecule type" value="Genomic_DNA"/>
</dbReference>
<dbReference type="Proteomes" id="UP000230392">
    <property type="component" value="Unassembled WGS sequence"/>
</dbReference>
<organism evidence="8 9">
    <name type="scientific">bacterium (Candidatus Ratteibacteria) CG23_combo_of_CG06-09_8_20_14_all_48_7</name>
    <dbReference type="NCBI Taxonomy" id="2014292"/>
    <lineage>
        <taxon>Bacteria</taxon>
        <taxon>Candidatus Ratteibacteria</taxon>
    </lineage>
</organism>
<protein>
    <recommendedName>
        <fullName evidence="7">Endolytic murein transglycosylase</fullName>
        <ecNumber evidence="7">4.2.2.29</ecNumber>
    </recommendedName>
    <alternativeName>
        <fullName evidence="7">Peptidoglycan lytic transglycosylase</fullName>
    </alternativeName>
    <alternativeName>
        <fullName evidence="7">Peptidoglycan polymerization terminase</fullName>
    </alternativeName>
</protein>
<evidence type="ECO:0000313" key="9">
    <source>
        <dbReference type="Proteomes" id="UP000230392"/>
    </source>
</evidence>
<evidence type="ECO:0000256" key="3">
    <source>
        <dbReference type="ARBA" id="ARBA00022989"/>
    </source>
</evidence>
<gene>
    <name evidence="7" type="primary">mltG</name>
    <name evidence="8" type="ORF">COX46_05140</name>
</gene>
<dbReference type="Pfam" id="PF02618">
    <property type="entry name" value="YceG"/>
    <property type="match status" value="1"/>
</dbReference>
<evidence type="ECO:0000256" key="6">
    <source>
        <dbReference type="ARBA" id="ARBA00023316"/>
    </source>
</evidence>
<dbReference type="CDD" id="cd08010">
    <property type="entry name" value="MltG_like"/>
    <property type="match status" value="1"/>
</dbReference>
<dbReference type="NCBIfam" id="TIGR00247">
    <property type="entry name" value="endolytic transglycosylase MltG"/>
    <property type="match status" value="1"/>
</dbReference>
<dbReference type="PANTHER" id="PTHR30518:SF2">
    <property type="entry name" value="ENDOLYTIC MUREIN TRANSGLYCOSYLASE"/>
    <property type="match status" value="1"/>
</dbReference>
<dbReference type="AlphaFoldDB" id="A0A2G9YB12"/>
<keyword evidence="1 7" id="KW-1003">Cell membrane</keyword>
<evidence type="ECO:0000256" key="1">
    <source>
        <dbReference type="ARBA" id="ARBA00022475"/>
    </source>
</evidence>
<dbReference type="PANTHER" id="PTHR30518">
    <property type="entry name" value="ENDOLYTIC MUREIN TRANSGLYCOSYLASE"/>
    <property type="match status" value="1"/>
</dbReference>
<sequence length="319" mass="36656">MIKTVLRTFAAITVLVIVILALMIFLPSHGEIKTVRITRQMSLHQISEKLTQKELLRSPFLFIIITRISGHERNLKAGLYEIPVKGSPYQVFQKLVSGKTAVVRITIPEGWSSREIAQLMERKDLCSRENFLTVVAQKSLEGFLFPNTYFIPSEFSPESITQIFVKEFHNIWRPEWNERAKQMRFTQKEILTLASIIERETNLDEEKPIISSVYHHRLRRGMRLEADPTVLYAVQSWHKPVTSRLLHTVSPYNTYLHRGLPPGPICNPGAKSIMAALYPAKTNYLFFVADGNGAHIFSRSLAEHNSARNMVKTRKERSI</sequence>
<comment type="function">
    <text evidence="7">Functions as a peptidoglycan terminase that cleaves nascent peptidoglycan strands endolytically to terminate their elongation.</text>
</comment>
<dbReference type="Gene3D" id="3.30.160.60">
    <property type="entry name" value="Classic Zinc Finger"/>
    <property type="match status" value="1"/>
</dbReference>
<feature type="site" description="Important for catalytic activity" evidence="7">
    <location>
        <position position="200"/>
    </location>
</feature>
<comment type="catalytic activity">
    <reaction evidence="7">
        <text>a peptidoglycan chain = a peptidoglycan chain with N-acetyl-1,6-anhydromuramyl-[peptide] at the reducing end + a peptidoglycan chain with N-acetylglucosamine at the non-reducing end.</text>
        <dbReference type="EC" id="4.2.2.29"/>
    </reaction>
</comment>
<dbReference type="HAMAP" id="MF_02065">
    <property type="entry name" value="MltG"/>
    <property type="match status" value="1"/>
</dbReference>
<name>A0A2G9YB12_9BACT</name>
<dbReference type="GO" id="GO:0009252">
    <property type="term" value="P:peptidoglycan biosynthetic process"/>
    <property type="evidence" value="ECO:0007669"/>
    <property type="project" value="UniProtKB-UniRule"/>
</dbReference>
<evidence type="ECO:0000256" key="4">
    <source>
        <dbReference type="ARBA" id="ARBA00023136"/>
    </source>
</evidence>
<evidence type="ECO:0000256" key="5">
    <source>
        <dbReference type="ARBA" id="ARBA00023239"/>
    </source>
</evidence>
<reference evidence="8 9" key="1">
    <citation type="submission" date="2017-09" db="EMBL/GenBank/DDBJ databases">
        <title>Depth-based differentiation of microbial function through sediment-hosted aquifers and enrichment of novel symbionts in the deep terrestrial subsurface.</title>
        <authorList>
            <person name="Probst A.J."/>
            <person name="Ladd B."/>
            <person name="Jarett J.K."/>
            <person name="Geller-Mcgrath D.E."/>
            <person name="Sieber C.M."/>
            <person name="Emerson J.B."/>
            <person name="Anantharaman K."/>
            <person name="Thomas B.C."/>
            <person name="Malmstrom R."/>
            <person name="Stieglmeier M."/>
            <person name="Klingl A."/>
            <person name="Woyke T."/>
            <person name="Ryan C.M."/>
            <person name="Banfield J.F."/>
        </authorList>
    </citation>
    <scope>NUCLEOTIDE SEQUENCE [LARGE SCALE GENOMIC DNA]</scope>
    <source>
        <strain evidence="8">CG23_combo_of_CG06-09_8_20_14_all_48_7</strain>
    </source>
</reference>
<evidence type="ECO:0000256" key="2">
    <source>
        <dbReference type="ARBA" id="ARBA00022692"/>
    </source>
</evidence>
<keyword evidence="3 7" id="KW-1133">Transmembrane helix</keyword>
<proteinExistence type="inferred from homology"/>
<keyword evidence="6 7" id="KW-0961">Cell wall biogenesis/degradation</keyword>
<keyword evidence="4 7" id="KW-0472">Membrane</keyword>
<keyword evidence="5 7" id="KW-0456">Lyase</keyword>
<dbReference type="Gene3D" id="3.30.1490.480">
    <property type="entry name" value="Endolytic murein transglycosylase"/>
    <property type="match status" value="2"/>
</dbReference>